<dbReference type="SUPFAM" id="SSF81653">
    <property type="entry name" value="Calcium ATPase, transduction domain A"/>
    <property type="match status" value="1"/>
</dbReference>
<proteinExistence type="predicted"/>
<gene>
    <name evidence="3" type="ORF">CSSPJE1EN1_LOCUS22240</name>
</gene>
<dbReference type="InterPro" id="IPR008250">
    <property type="entry name" value="ATPase_P-typ_transduc_dom_A_sf"/>
</dbReference>
<evidence type="ECO:0000313" key="4">
    <source>
        <dbReference type="Proteomes" id="UP001497444"/>
    </source>
</evidence>
<reference evidence="3" key="1">
    <citation type="submission" date="2024-02" db="EMBL/GenBank/DDBJ databases">
        <authorList>
            <consortium name="ELIXIR-Norway"/>
            <consortium name="Elixir Norway"/>
        </authorList>
    </citation>
    <scope>NUCLEOTIDE SEQUENCE</scope>
</reference>
<dbReference type="Proteomes" id="UP001497444">
    <property type="component" value="Chromosome 8"/>
</dbReference>
<dbReference type="Gene3D" id="1.20.1110.10">
    <property type="entry name" value="Calcium-transporting ATPase, transmembrane domain"/>
    <property type="match status" value="1"/>
</dbReference>
<keyword evidence="1" id="KW-1133">Transmembrane helix</keyword>
<evidence type="ECO:0000313" key="3">
    <source>
        <dbReference type="EMBL" id="CAK9276762.1"/>
    </source>
</evidence>
<keyword evidence="1" id="KW-0472">Membrane</keyword>
<evidence type="ECO:0000259" key="2">
    <source>
        <dbReference type="Pfam" id="PF00122"/>
    </source>
</evidence>
<protein>
    <recommendedName>
        <fullName evidence="2">P-type ATPase A domain-containing protein</fullName>
    </recommendedName>
</protein>
<feature type="transmembrane region" description="Helical" evidence="1">
    <location>
        <begin position="167"/>
        <end position="186"/>
    </location>
</feature>
<accession>A0ABP0XGR7</accession>
<organism evidence="3 4">
    <name type="scientific">Sphagnum jensenii</name>
    <dbReference type="NCBI Taxonomy" id="128206"/>
    <lineage>
        <taxon>Eukaryota</taxon>
        <taxon>Viridiplantae</taxon>
        <taxon>Streptophyta</taxon>
        <taxon>Embryophyta</taxon>
        <taxon>Bryophyta</taxon>
        <taxon>Sphagnophytina</taxon>
        <taxon>Sphagnopsida</taxon>
        <taxon>Sphagnales</taxon>
        <taxon>Sphagnaceae</taxon>
        <taxon>Sphagnum</taxon>
    </lineage>
</organism>
<evidence type="ECO:0000256" key="1">
    <source>
        <dbReference type="SAM" id="Phobius"/>
    </source>
</evidence>
<dbReference type="Gene3D" id="2.70.150.10">
    <property type="entry name" value="Calcium-transporting ATPase, cytoplasmic transduction domain A"/>
    <property type="match status" value="1"/>
</dbReference>
<sequence length="235" mass="25903">MRAHFVVALAMASRFERTQQQQIDARPRPGRTDYWPWMQGVAAVTMHVVTLFVTKRASYGALVHGAGGNFHRESMGKLAPVYFPPSRIPHAKVIRDGNLISDLPARELVPGDIVELRVGDRVLANVRIVLLKTSYVSLEQSSLAGESMAVMKSTHAVKEDIELQGKVCMVFAGISVVSGMFLFVVVNTGMTAEIGKIPFQIHEASLEEVDTLLKKKLDEFGERFITVIGVICLLV</sequence>
<dbReference type="Pfam" id="PF00122">
    <property type="entry name" value="E1-E2_ATPase"/>
    <property type="match status" value="1"/>
</dbReference>
<keyword evidence="4" id="KW-1185">Reference proteome</keyword>
<keyword evidence="1" id="KW-0812">Transmembrane</keyword>
<dbReference type="EMBL" id="OZ020103">
    <property type="protein sequence ID" value="CAK9276762.1"/>
    <property type="molecule type" value="Genomic_DNA"/>
</dbReference>
<dbReference type="InterPro" id="IPR059000">
    <property type="entry name" value="ATPase_P-type_domA"/>
</dbReference>
<name>A0ABP0XGR7_9BRYO</name>
<dbReference type="PANTHER" id="PTHR42861">
    <property type="entry name" value="CALCIUM-TRANSPORTING ATPASE"/>
    <property type="match status" value="1"/>
</dbReference>
<feature type="domain" description="P-type ATPase A" evidence="2">
    <location>
        <begin position="89"/>
        <end position="197"/>
    </location>
</feature>